<protein>
    <recommendedName>
        <fullName evidence="5">DUF1640 domain-containing protein</fullName>
    </recommendedName>
</protein>
<organism evidence="3 4">
    <name type="scientific">Candidatus Acidulodesulfobacterium acidiphilum</name>
    <dbReference type="NCBI Taxonomy" id="2597224"/>
    <lineage>
        <taxon>Bacteria</taxon>
        <taxon>Deltaproteobacteria</taxon>
        <taxon>Candidatus Acidulodesulfobacterales</taxon>
        <taxon>Candidatus Acidulodesulfobacterium</taxon>
    </lineage>
</organism>
<name>A0A520XF05_9DELT</name>
<evidence type="ECO:0000256" key="1">
    <source>
        <dbReference type="SAM" id="Coils"/>
    </source>
</evidence>
<dbReference type="Proteomes" id="UP000322454">
    <property type="component" value="Unassembled WGS sequence"/>
</dbReference>
<accession>A0A520XF05</accession>
<keyword evidence="1" id="KW-0175">Coiled coil</keyword>
<feature type="transmembrane region" description="Helical" evidence="2">
    <location>
        <begin position="58"/>
        <end position="78"/>
    </location>
</feature>
<evidence type="ECO:0000313" key="4">
    <source>
        <dbReference type="Proteomes" id="UP000322454"/>
    </source>
</evidence>
<feature type="coiled-coil region" evidence="1">
    <location>
        <begin position="34"/>
        <end position="61"/>
    </location>
</feature>
<keyword evidence="2" id="KW-1133">Transmembrane helix</keyword>
<sequence>MDTLAYAKKLIEVGVPQKQAEVQAEALSDAFKGEVATKGDIKELENKIKDLEIRMIKWFSSIIIGLVISIFIALLRYIK</sequence>
<dbReference type="AlphaFoldDB" id="A0A520XF05"/>
<comment type="caution">
    <text evidence="3">The sequence shown here is derived from an EMBL/GenBank/DDBJ whole genome shotgun (WGS) entry which is preliminary data.</text>
</comment>
<keyword evidence="2" id="KW-0472">Membrane</keyword>
<evidence type="ECO:0008006" key="5">
    <source>
        <dbReference type="Google" id="ProtNLM"/>
    </source>
</evidence>
<evidence type="ECO:0000256" key="2">
    <source>
        <dbReference type="SAM" id="Phobius"/>
    </source>
</evidence>
<proteinExistence type="predicted"/>
<dbReference type="EMBL" id="SHMQ01000006">
    <property type="protein sequence ID" value="RZV39736.1"/>
    <property type="molecule type" value="Genomic_DNA"/>
</dbReference>
<evidence type="ECO:0000313" key="3">
    <source>
        <dbReference type="EMBL" id="RZV39736.1"/>
    </source>
</evidence>
<keyword evidence="2" id="KW-0812">Transmembrane</keyword>
<reference evidence="3 4" key="1">
    <citation type="submission" date="2019-01" db="EMBL/GenBank/DDBJ databases">
        <title>Insights into ecological role of a new deltaproteobacterial order Candidatus Sinidesulfobacterales (Sva0485) by metagenomics and metatranscriptomics.</title>
        <authorList>
            <person name="Tan S."/>
            <person name="Liu J."/>
            <person name="Fang Y."/>
            <person name="Hedlund B."/>
            <person name="Lian Z.-H."/>
            <person name="Huang L.-Y."/>
            <person name="Li J.-T."/>
            <person name="Huang L.-N."/>
            <person name="Li W.-J."/>
            <person name="Jiang H.-C."/>
            <person name="Dong H.-L."/>
            <person name="Shu W.-S."/>
        </authorList>
    </citation>
    <scope>NUCLEOTIDE SEQUENCE [LARGE SCALE GENOMIC DNA]</scope>
    <source>
        <strain evidence="3">AP4</strain>
    </source>
</reference>
<gene>
    <name evidence="3" type="ORF">EVJ48_03355</name>
</gene>